<dbReference type="HOGENOM" id="CLU_2507254_0_0_7"/>
<name>C4XHP3_SOLM1</name>
<dbReference type="AlphaFoldDB" id="C4XHP3"/>
<keyword evidence="2" id="KW-1185">Reference proteome</keyword>
<proteinExistence type="predicted"/>
<accession>C4XHP3</accession>
<sequence>MKEESNFDAHVLRKLIRSGHCAEEIVQALNVSMEILRVYLNKLMKLDKKYYEICGLNPSPVEEDDDFWVTCDADGMLQIVRRVDS</sequence>
<protein>
    <submittedName>
        <fullName evidence="1">Uncharacterized protein</fullName>
    </submittedName>
</protein>
<dbReference type="EMBL" id="AP010904">
    <property type="protein sequence ID" value="BAH76417.1"/>
    <property type="molecule type" value="Genomic_DNA"/>
</dbReference>
<organism evidence="1 2">
    <name type="scientific">Solidesulfovibrio magneticus (strain ATCC 700980 / DSM 13731 / RS-1)</name>
    <name type="common">Desulfovibrio magneticus</name>
    <dbReference type="NCBI Taxonomy" id="573370"/>
    <lineage>
        <taxon>Bacteria</taxon>
        <taxon>Pseudomonadati</taxon>
        <taxon>Thermodesulfobacteriota</taxon>
        <taxon>Desulfovibrionia</taxon>
        <taxon>Desulfovibrionales</taxon>
        <taxon>Desulfovibrionaceae</taxon>
        <taxon>Solidesulfovibrio</taxon>
    </lineage>
</organism>
<reference evidence="1 2" key="1">
    <citation type="journal article" date="2009" name="Genome Res.">
        <title>Whole genome sequence of Desulfovibrio magneticus strain RS-1 revealed common gene clusters in magnetotactic bacteria.</title>
        <authorList>
            <person name="Nakazawa H."/>
            <person name="Arakaki A."/>
            <person name="Narita-Yamada S."/>
            <person name="Yashiro I."/>
            <person name="Jinno K."/>
            <person name="Aoki N."/>
            <person name="Tsuruyama A."/>
            <person name="Okamura Y."/>
            <person name="Tanikawa S."/>
            <person name="Fujita N."/>
            <person name="Takeyama H."/>
            <person name="Matsunaga T."/>
        </authorList>
    </citation>
    <scope>NUCLEOTIDE SEQUENCE [LARGE SCALE GENOMIC DNA]</scope>
    <source>
        <strain evidence="2">ATCC 700980 / DSM 13731 / RS-1</strain>
    </source>
</reference>
<evidence type="ECO:0000313" key="2">
    <source>
        <dbReference type="Proteomes" id="UP000009071"/>
    </source>
</evidence>
<dbReference type="RefSeq" id="WP_015861581.1">
    <property type="nucleotide sequence ID" value="NC_012796.1"/>
</dbReference>
<evidence type="ECO:0000313" key="1">
    <source>
        <dbReference type="EMBL" id="BAH76417.1"/>
    </source>
</evidence>
<dbReference type="KEGG" id="dma:DMR_29260"/>
<dbReference type="Proteomes" id="UP000009071">
    <property type="component" value="Chromosome"/>
</dbReference>
<gene>
    <name evidence="1" type="ordered locus">DMR_29260</name>
</gene>